<name>A0ABP3JFN8_9BACI</name>
<evidence type="ECO:0000259" key="9">
    <source>
        <dbReference type="Pfam" id="PF02771"/>
    </source>
</evidence>
<comment type="similarity">
    <text evidence="2 6">Belongs to the acyl-CoA dehydrogenase family.</text>
</comment>
<gene>
    <name evidence="10" type="ORF">GCM10008935_03470</name>
</gene>
<dbReference type="Gene3D" id="1.20.140.10">
    <property type="entry name" value="Butyryl-CoA Dehydrogenase, subunit A, domain 3"/>
    <property type="match status" value="1"/>
</dbReference>
<dbReference type="Gene3D" id="1.10.540.10">
    <property type="entry name" value="Acyl-CoA dehydrogenase/oxidase, N-terminal domain"/>
    <property type="match status" value="1"/>
</dbReference>
<dbReference type="Proteomes" id="UP001500740">
    <property type="component" value="Unassembled WGS sequence"/>
</dbReference>
<keyword evidence="5 6" id="KW-0560">Oxidoreductase</keyword>
<dbReference type="EMBL" id="BAAACZ010000003">
    <property type="protein sequence ID" value="GAA0452168.1"/>
    <property type="molecule type" value="Genomic_DNA"/>
</dbReference>
<evidence type="ECO:0000259" key="8">
    <source>
        <dbReference type="Pfam" id="PF02770"/>
    </source>
</evidence>
<dbReference type="PANTHER" id="PTHR43884">
    <property type="entry name" value="ACYL-COA DEHYDROGENASE"/>
    <property type="match status" value="1"/>
</dbReference>
<dbReference type="RefSeq" id="WP_343781367.1">
    <property type="nucleotide sequence ID" value="NZ_BAAACZ010000003.1"/>
</dbReference>
<dbReference type="Pfam" id="PF02770">
    <property type="entry name" value="Acyl-CoA_dh_M"/>
    <property type="match status" value="1"/>
</dbReference>
<dbReference type="CDD" id="cd00567">
    <property type="entry name" value="ACAD"/>
    <property type="match status" value="1"/>
</dbReference>
<keyword evidence="3 6" id="KW-0285">Flavoprotein</keyword>
<evidence type="ECO:0000256" key="3">
    <source>
        <dbReference type="ARBA" id="ARBA00022630"/>
    </source>
</evidence>
<dbReference type="InterPro" id="IPR006091">
    <property type="entry name" value="Acyl-CoA_Oxase/DH_mid-dom"/>
</dbReference>
<dbReference type="InterPro" id="IPR009100">
    <property type="entry name" value="AcylCoA_DH/oxidase_NM_dom_sf"/>
</dbReference>
<accession>A0ABP3JFN8</accession>
<sequence length="385" mass="43535">MGLNDEIFLKNERQVSLYDRAKRICEQVEQHAQTADQQARFLDQTLKILKRYGYLSIVLPEQYGGEDLSLYEWLFMQEKIAEGDGATALSVGWHLGLLMEIKTEGIWSNPVYEAIAEEASNQKLFNRASTERNTGSPTRGGQPETTAVFKDNHYIINGRKTFTTMAEKLDYALVSAYVPDTEEVAWFLVDLLKEGISIDHTWDTLGMRGTGSDDLVLDEVLVSKDRYVEPVSGKKMPKAWLLHIPACYLGIAQAALKEAVSFAQQFQPNSLNHPIAKTHQVRQKLGEMGLLLMRSRHLLYDLAQRFDDDLEKRSLLANELAMVKVSITNDAERVVDLAMRIAGGRGLSKTYNFERYYRDVRAGLHNPPLDDLVYEQLASSALGEK</sequence>
<protein>
    <submittedName>
        <fullName evidence="10">Acyl-CoA dehydrogenase family protein</fullName>
    </submittedName>
</protein>
<dbReference type="PANTHER" id="PTHR43884:SF25">
    <property type="entry name" value="ACYL-COA DEHYDROGENASE YDBM-RELATED"/>
    <property type="match status" value="1"/>
</dbReference>
<evidence type="ECO:0000256" key="4">
    <source>
        <dbReference type="ARBA" id="ARBA00022827"/>
    </source>
</evidence>
<feature type="domain" description="Acyl-CoA oxidase/dehydrogenase middle" evidence="8">
    <location>
        <begin position="128"/>
        <end position="220"/>
    </location>
</feature>
<feature type="domain" description="Acyl-CoA dehydrogenase/oxidase C-terminal" evidence="7">
    <location>
        <begin position="245"/>
        <end position="362"/>
    </location>
</feature>
<evidence type="ECO:0000313" key="11">
    <source>
        <dbReference type="Proteomes" id="UP001500740"/>
    </source>
</evidence>
<evidence type="ECO:0000256" key="2">
    <source>
        <dbReference type="ARBA" id="ARBA00009347"/>
    </source>
</evidence>
<comment type="caution">
    <text evidence="10">The sequence shown here is derived from an EMBL/GenBank/DDBJ whole genome shotgun (WGS) entry which is preliminary data.</text>
</comment>
<evidence type="ECO:0000256" key="6">
    <source>
        <dbReference type="RuleBase" id="RU362125"/>
    </source>
</evidence>
<dbReference type="SUPFAM" id="SSF47203">
    <property type="entry name" value="Acyl-CoA dehydrogenase C-terminal domain-like"/>
    <property type="match status" value="1"/>
</dbReference>
<dbReference type="PIRSF" id="PIRSF016578">
    <property type="entry name" value="HsaA"/>
    <property type="match status" value="1"/>
</dbReference>
<dbReference type="InterPro" id="IPR046373">
    <property type="entry name" value="Acyl-CoA_Oxase/DH_mid-dom_sf"/>
</dbReference>
<dbReference type="Gene3D" id="2.40.110.10">
    <property type="entry name" value="Butyryl-CoA Dehydrogenase, subunit A, domain 2"/>
    <property type="match status" value="1"/>
</dbReference>
<feature type="domain" description="Acyl-CoA dehydrogenase/oxidase N-terminal" evidence="9">
    <location>
        <begin position="12"/>
        <end position="100"/>
    </location>
</feature>
<dbReference type="Pfam" id="PF00441">
    <property type="entry name" value="Acyl-CoA_dh_1"/>
    <property type="match status" value="1"/>
</dbReference>
<evidence type="ECO:0000259" key="7">
    <source>
        <dbReference type="Pfam" id="PF00441"/>
    </source>
</evidence>
<proteinExistence type="inferred from homology"/>
<dbReference type="InterPro" id="IPR036250">
    <property type="entry name" value="AcylCo_DH-like_C"/>
</dbReference>
<dbReference type="InterPro" id="IPR037069">
    <property type="entry name" value="AcylCoA_DH/ox_N_sf"/>
</dbReference>
<reference evidence="11" key="1">
    <citation type="journal article" date="2019" name="Int. J. Syst. Evol. Microbiol.">
        <title>The Global Catalogue of Microorganisms (GCM) 10K type strain sequencing project: providing services to taxonomists for standard genome sequencing and annotation.</title>
        <authorList>
            <consortium name="The Broad Institute Genomics Platform"/>
            <consortium name="The Broad Institute Genome Sequencing Center for Infectious Disease"/>
            <person name="Wu L."/>
            <person name="Ma J."/>
        </authorList>
    </citation>
    <scope>NUCLEOTIDE SEQUENCE [LARGE SCALE GENOMIC DNA]</scope>
    <source>
        <strain evidence="11">JCM 14193</strain>
    </source>
</reference>
<dbReference type="SUPFAM" id="SSF56645">
    <property type="entry name" value="Acyl-CoA dehydrogenase NM domain-like"/>
    <property type="match status" value="1"/>
</dbReference>
<dbReference type="InterPro" id="IPR013786">
    <property type="entry name" value="AcylCoA_DH/ox_N"/>
</dbReference>
<dbReference type="InterPro" id="IPR009075">
    <property type="entry name" value="AcylCo_DH/oxidase_C"/>
</dbReference>
<keyword evidence="11" id="KW-1185">Reference proteome</keyword>
<comment type="cofactor">
    <cofactor evidence="1 6">
        <name>FAD</name>
        <dbReference type="ChEBI" id="CHEBI:57692"/>
    </cofactor>
</comment>
<evidence type="ECO:0000313" key="10">
    <source>
        <dbReference type="EMBL" id="GAA0452168.1"/>
    </source>
</evidence>
<keyword evidence="4 6" id="KW-0274">FAD</keyword>
<evidence type="ECO:0000256" key="1">
    <source>
        <dbReference type="ARBA" id="ARBA00001974"/>
    </source>
</evidence>
<dbReference type="Pfam" id="PF02771">
    <property type="entry name" value="Acyl-CoA_dh_N"/>
    <property type="match status" value="1"/>
</dbReference>
<evidence type="ECO:0000256" key="5">
    <source>
        <dbReference type="ARBA" id="ARBA00023002"/>
    </source>
</evidence>
<organism evidence="10 11">
    <name type="scientific">Alkalibacillus silvisoli</name>
    <dbReference type="NCBI Taxonomy" id="392823"/>
    <lineage>
        <taxon>Bacteria</taxon>
        <taxon>Bacillati</taxon>
        <taxon>Bacillota</taxon>
        <taxon>Bacilli</taxon>
        <taxon>Bacillales</taxon>
        <taxon>Bacillaceae</taxon>
        <taxon>Alkalibacillus</taxon>
    </lineage>
</organism>